<dbReference type="SUPFAM" id="SSF46689">
    <property type="entry name" value="Homeodomain-like"/>
    <property type="match status" value="1"/>
</dbReference>
<dbReference type="EMBL" id="JAAVSD010000001">
    <property type="protein sequence ID" value="NLR28642.1"/>
    <property type="molecule type" value="Genomic_DNA"/>
</dbReference>
<sequence>MNPHERKQQNLKTIYRALLELMMAKPLATISITELCQRAQVSRTYFYRHYQNFDQIIAAYQTQNMLHYLRRLPRTDQITLPELMTHYFDHTKMETETYLLLIKNNKLDVLVKTFQTVFKLLIKQDRIGGHGPNITNPYYLLFFSGGVINIAANWVSNGCIESPQYLGQMIAHFALSPSTSV</sequence>
<evidence type="ECO:0000259" key="3">
    <source>
        <dbReference type="PROSITE" id="PS50977"/>
    </source>
</evidence>
<dbReference type="PANTHER" id="PTHR43479:SF11">
    <property type="entry name" value="ACREF_ENVCD OPERON REPRESSOR-RELATED"/>
    <property type="match status" value="1"/>
</dbReference>
<dbReference type="InterPro" id="IPR039532">
    <property type="entry name" value="TetR_C_Firmicutes"/>
</dbReference>
<dbReference type="InterPro" id="IPR050624">
    <property type="entry name" value="HTH-type_Tx_Regulator"/>
</dbReference>
<dbReference type="RefSeq" id="WP_168848606.1">
    <property type="nucleotide sequence ID" value="NZ_JAAVSD010000001.1"/>
</dbReference>
<dbReference type="InterPro" id="IPR001647">
    <property type="entry name" value="HTH_TetR"/>
</dbReference>
<keyword evidence="5" id="KW-1185">Reference proteome</keyword>
<proteinExistence type="predicted"/>
<keyword evidence="1 2" id="KW-0238">DNA-binding</keyword>
<feature type="domain" description="HTH tetR-type" evidence="3">
    <location>
        <begin position="8"/>
        <end position="68"/>
    </location>
</feature>
<evidence type="ECO:0000256" key="2">
    <source>
        <dbReference type="PROSITE-ProRule" id="PRU00335"/>
    </source>
</evidence>
<protein>
    <submittedName>
        <fullName evidence="4">TetR/AcrR family transcriptional regulator</fullName>
    </submittedName>
</protein>
<dbReference type="Gene3D" id="1.10.357.10">
    <property type="entry name" value="Tetracycline Repressor, domain 2"/>
    <property type="match status" value="1"/>
</dbReference>
<dbReference type="Proteomes" id="UP000707477">
    <property type="component" value="Unassembled WGS sequence"/>
</dbReference>
<dbReference type="Pfam" id="PF14278">
    <property type="entry name" value="TetR_C_8"/>
    <property type="match status" value="1"/>
</dbReference>
<evidence type="ECO:0000313" key="5">
    <source>
        <dbReference type="Proteomes" id="UP000707477"/>
    </source>
</evidence>
<comment type="caution">
    <text evidence="4">The sequence shown here is derived from an EMBL/GenBank/DDBJ whole genome shotgun (WGS) entry which is preliminary data.</text>
</comment>
<dbReference type="PANTHER" id="PTHR43479">
    <property type="entry name" value="ACREF/ENVCD OPERON REPRESSOR-RELATED"/>
    <property type="match status" value="1"/>
</dbReference>
<organism evidence="4 5">
    <name type="scientific">Levilactobacillus tujiorum</name>
    <dbReference type="NCBI Taxonomy" id="2912243"/>
    <lineage>
        <taxon>Bacteria</taxon>
        <taxon>Bacillati</taxon>
        <taxon>Bacillota</taxon>
        <taxon>Bacilli</taxon>
        <taxon>Lactobacillales</taxon>
        <taxon>Lactobacillaceae</taxon>
        <taxon>Levilactobacillus</taxon>
    </lineage>
</organism>
<reference evidence="4 5" key="1">
    <citation type="submission" date="2020-03" db="EMBL/GenBank/DDBJ databases">
        <authorList>
            <person name="Zhang Z."/>
            <person name="Guo Z."/>
            <person name="Hou Q."/>
            <person name="Shen X."/>
        </authorList>
    </citation>
    <scope>NUCLEOTIDE SEQUENCE [LARGE SCALE GENOMIC DNA]</scope>
    <source>
        <strain evidence="4 5">HBUAS51329</strain>
    </source>
</reference>
<evidence type="ECO:0000256" key="1">
    <source>
        <dbReference type="ARBA" id="ARBA00023125"/>
    </source>
</evidence>
<dbReference type="InterPro" id="IPR009057">
    <property type="entry name" value="Homeodomain-like_sf"/>
</dbReference>
<feature type="DNA-binding region" description="H-T-H motif" evidence="2">
    <location>
        <begin position="31"/>
        <end position="50"/>
    </location>
</feature>
<dbReference type="PROSITE" id="PS50977">
    <property type="entry name" value="HTH_TETR_2"/>
    <property type="match status" value="1"/>
</dbReference>
<gene>
    <name evidence="4" type="ORF">HEQ44_00380</name>
</gene>
<name>A0ABX1L432_9LACO</name>
<accession>A0ABX1L432</accession>
<evidence type="ECO:0000313" key="4">
    <source>
        <dbReference type="EMBL" id="NLR28642.1"/>
    </source>
</evidence>